<evidence type="ECO:0000256" key="3">
    <source>
        <dbReference type="ARBA" id="ARBA00022989"/>
    </source>
</evidence>
<dbReference type="SUPFAM" id="SSF90123">
    <property type="entry name" value="ABC transporter transmembrane region"/>
    <property type="match status" value="1"/>
</dbReference>
<dbReference type="GO" id="GO:0005524">
    <property type="term" value="F:ATP binding"/>
    <property type="evidence" value="ECO:0007669"/>
    <property type="project" value="InterPro"/>
</dbReference>
<sequence>MLEIFRNKLYLYLYKNIDIQIILKFYNHLLNLPIDFFNKKKVGDVI</sequence>
<name>A0A7X0RAC9_9CLOT</name>
<reference evidence="5 6" key="1">
    <citation type="submission" date="2020-08" db="EMBL/GenBank/DDBJ databases">
        <title>Clostridia isolated from Swiss meat.</title>
        <authorList>
            <person name="Wambui J."/>
            <person name="Stevens M.J.A."/>
            <person name="Stephan R."/>
        </authorList>
    </citation>
    <scope>NUCLEOTIDE SEQUENCE [LARGE SCALE GENOMIC DNA]</scope>
    <source>
        <strain evidence="5 6">CM001</strain>
    </source>
</reference>
<evidence type="ECO:0000313" key="6">
    <source>
        <dbReference type="Proteomes" id="UP000585258"/>
    </source>
</evidence>
<keyword evidence="4" id="KW-0472">Membrane</keyword>
<comment type="caution">
    <text evidence="5">The sequence shown here is derived from an EMBL/GenBank/DDBJ whole genome shotgun (WGS) entry which is preliminary data.</text>
</comment>
<evidence type="ECO:0000256" key="4">
    <source>
        <dbReference type="ARBA" id="ARBA00023136"/>
    </source>
</evidence>
<evidence type="ECO:0000256" key="1">
    <source>
        <dbReference type="ARBA" id="ARBA00004651"/>
    </source>
</evidence>
<gene>
    <name evidence="5" type="ORF">H7E68_11545</name>
</gene>
<dbReference type="GO" id="GO:0005886">
    <property type="term" value="C:plasma membrane"/>
    <property type="evidence" value="ECO:0007669"/>
    <property type="project" value="UniProtKB-SubCell"/>
</dbReference>
<evidence type="ECO:0000256" key="2">
    <source>
        <dbReference type="ARBA" id="ARBA00022692"/>
    </source>
</evidence>
<accession>A0A7X0RAC9</accession>
<proteinExistence type="predicted"/>
<dbReference type="Proteomes" id="UP000585258">
    <property type="component" value="Unassembled WGS sequence"/>
</dbReference>
<comment type="subcellular location">
    <subcellularLocation>
        <location evidence="1">Cell membrane</location>
        <topology evidence="1">Multi-pass membrane protein</topology>
    </subcellularLocation>
</comment>
<organism evidence="5 6">
    <name type="scientific">Clostridium gasigenes</name>
    <dbReference type="NCBI Taxonomy" id="94869"/>
    <lineage>
        <taxon>Bacteria</taxon>
        <taxon>Bacillati</taxon>
        <taxon>Bacillota</taxon>
        <taxon>Clostridia</taxon>
        <taxon>Eubacteriales</taxon>
        <taxon>Clostridiaceae</taxon>
        <taxon>Clostridium</taxon>
    </lineage>
</organism>
<dbReference type="InterPro" id="IPR036640">
    <property type="entry name" value="ABC1_TM_sf"/>
</dbReference>
<protein>
    <submittedName>
        <fullName evidence="5">Uncharacterized protein</fullName>
    </submittedName>
</protein>
<evidence type="ECO:0000313" key="5">
    <source>
        <dbReference type="EMBL" id="MBB6715341.1"/>
    </source>
</evidence>
<dbReference type="AlphaFoldDB" id="A0A7X0RAC9"/>
<keyword evidence="2" id="KW-0812">Transmembrane</keyword>
<dbReference type="EMBL" id="JACKWY010000006">
    <property type="protein sequence ID" value="MBB6715341.1"/>
    <property type="molecule type" value="Genomic_DNA"/>
</dbReference>
<keyword evidence="3" id="KW-1133">Transmembrane helix</keyword>